<name>A0AC58UUE5_TOBAC</name>
<reference evidence="1" key="1">
    <citation type="journal article" date="2014" name="Nat. Commun.">
        <title>The tobacco genome sequence and its comparison with those of tomato and potato.</title>
        <authorList>
            <person name="Sierro N."/>
            <person name="Battey J.N."/>
            <person name="Ouadi S."/>
            <person name="Bakaher N."/>
            <person name="Bovet L."/>
            <person name="Willig A."/>
            <person name="Goepfert S."/>
            <person name="Peitsch M.C."/>
            <person name="Ivanov N.V."/>
        </authorList>
    </citation>
    <scope>NUCLEOTIDE SEQUENCE [LARGE SCALE GENOMIC DNA]</scope>
</reference>
<dbReference type="RefSeq" id="XP_075113116.1">
    <property type="nucleotide sequence ID" value="XM_075257015.1"/>
</dbReference>
<evidence type="ECO:0000313" key="1">
    <source>
        <dbReference type="Proteomes" id="UP000790787"/>
    </source>
</evidence>
<reference evidence="2" key="2">
    <citation type="submission" date="2025-08" db="UniProtKB">
        <authorList>
            <consortium name="RefSeq"/>
        </authorList>
    </citation>
    <scope>IDENTIFICATION</scope>
    <source>
        <tissue evidence="2">Leaf</tissue>
    </source>
</reference>
<organism evidence="1 2">
    <name type="scientific">Nicotiana tabacum</name>
    <name type="common">Common tobacco</name>
    <dbReference type="NCBI Taxonomy" id="4097"/>
    <lineage>
        <taxon>Eukaryota</taxon>
        <taxon>Viridiplantae</taxon>
        <taxon>Streptophyta</taxon>
        <taxon>Embryophyta</taxon>
        <taxon>Tracheophyta</taxon>
        <taxon>Spermatophyta</taxon>
        <taxon>Magnoliopsida</taxon>
        <taxon>eudicotyledons</taxon>
        <taxon>Gunneridae</taxon>
        <taxon>Pentapetalae</taxon>
        <taxon>asterids</taxon>
        <taxon>lamiids</taxon>
        <taxon>Solanales</taxon>
        <taxon>Solanaceae</taxon>
        <taxon>Nicotianoideae</taxon>
        <taxon>Nicotianeae</taxon>
        <taxon>Nicotiana</taxon>
    </lineage>
</organism>
<proteinExistence type="predicted"/>
<sequence length="399" mass="46117">MITDIEAVTSAQETQGQRVQQESTVFEKNRILKQQMTEICQAWASGQGQPRHESQFATQQEQYHSPEYHSYSFDLLANIEKPARKMVQEEMTQRVKSLEQRLKNMQVLTGQKSVAFKDLCMFHDVHLPSGFKTPKFEKYDGHGDLIAHLKMYCNQLRGARRNEELFMAYFGESLTGVASEWFLDQDTSRWYIWDDMAWAFAKQFQYNIDIAPDRNSLSNLKKKPTESFREYAIKWREQATRVKPPMDDHELITVFLQAQEPDYFQNMMSVVGKSFSDAIKIGEMVENGLKTGRIISQAFLKAETQAVQIESDNFVDTNEKVEEIMMTSGSRRGPRRASRRYDQLRLFSDNSPEHYYPPQNPQYSVAPPQYVVLPPKHPKKASTSITKSLPASTKFSSAL</sequence>
<keyword evidence="1" id="KW-1185">Reference proteome</keyword>
<accession>A0AC58UUE5</accession>
<dbReference type="Proteomes" id="UP000790787">
    <property type="component" value="Chromosome 7"/>
</dbReference>
<evidence type="ECO:0000313" key="2">
    <source>
        <dbReference type="RefSeq" id="XP_075113116.1"/>
    </source>
</evidence>
<protein>
    <submittedName>
        <fullName evidence="2">Uncharacterized protein LOC142182660</fullName>
    </submittedName>
</protein>
<gene>
    <name evidence="2" type="primary">LOC142182660</name>
</gene>